<dbReference type="PANTHER" id="PTHR33059:SF4">
    <property type="entry name" value="FCS-LIKE ZINC FINGER 5"/>
    <property type="match status" value="1"/>
</dbReference>
<evidence type="ECO:0000256" key="4">
    <source>
        <dbReference type="ARBA" id="ARBA00022723"/>
    </source>
</evidence>
<feature type="region of interest" description="Disordered" evidence="6">
    <location>
        <begin position="1"/>
        <end position="39"/>
    </location>
</feature>
<dbReference type="PANTHER" id="PTHR33059">
    <property type="entry name" value="FCS-LIKE ZINC FINGER 5"/>
    <property type="match status" value="1"/>
</dbReference>
<comment type="caution">
    <text evidence="8">The sequence shown here is derived from an EMBL/GenBank/DDBJ whole genome shotgun (WGS) entry which is preliminary data.</text>
</comment>
<gene>
    <name evidence="8" type="ORF">HPP92_022044</name>
</gene>
<comment type="subcellular location">
    <subcellularLocation>
        <location evidence="1">Cytoplasm</location>
    </subcellularLocation>
</comment>
<dbReference type="EMBL" id="JADCNM010000012">
    <property type="protein sequence ID" value="KAG0458916.1"/>
    <property type="molecule type" value="Genomic_DNA"/>
</dbReference>
<reference evidence="8 9" key="1">
    <citation type="journal article" date="2020" name="Nat. Food">
        <title>A phased Vanilla planifolia genome enables genetic improvement of flavour and production.</title>
        <authorList>
            <person name="Hasing T."/>
            <person name="Tang H."/>
            <person name="Brym M."/>
            <person name="Khazi F."/>
            <person name="Huang T."/>
            <person name="Chambers A.H."/>
        </authorList>
    </citation>
    <scope>NUCLEOTIDE SEQUENCE [LARGE SCALE GENOMIC DNA]</scope>
    <source>
        <tissue evidence="8">Leaf</tissue>
    </source>
</reference>
<dbReference type="GO" id="GO:0005737">
    <property type="term" value="C:cytoplasm"/>
    <property type="evidence" value="ECO:0007669"/>
    <property type="project" value="UniProtKB-SubCell"/>
</dbReference>
<keyword evidence="4" id="KW-0479">Metal-binding</keyword>
<feature type="zinc finger region" description="FLZ-type" evidence="5">
    <location>
        <begin position="59"/>
        <end position="103"/>
    </location>
</feature>
<dbReference type="PROSITE" id="PS51795">
    <property type="entry name" value="ZF_FLZ"/>
    <property type="match status" value="1"/>
</dbReference>
<evidence type="ECO:0000313" key="8">
    <source>
        <dbReference type="EMBL" id="KAG0458916.1"/>
    </source>
</evidence>
<feature type="domain" description="FLZ-type" evidence="7">
    <location>
        <begin position="59"/>
        <end position="103"/>
    </location>
</feature>
<comment type="similarity">
    <text evidence="2">Belongs to the FLZ family.</text>
</comment>
<name>A0A835PRH5_VANPL</name>
<dbReference type="Pfam" id="PF04570">
    <property type="entry name" value="zf-FLZ"/>
    <property type="match status" value="1"/>
</dbReference>
<protein>
    <recommendedName>
        <fullName evidence="7">FLZ-type domain-containing protein</fullName>
    </recommendedName>
</protein>
<organism evidence="8 9">
    <name type="scientific">Vanilla planifolia</name>
    <name type="common">Vanilla</name>
    <dbReference type="NCBI Taxonomy" id="51239"/>
    <lineage>
        <taxon>Eukaryota</taxon>
        <taxon>Viridiplantae</taxon>
        <taxon>Streptophyta</taxon>
        <taxon>Embryophyta</taxon>
        <taxon>Tracheophyta</taxon>
        <taxon>Spermatophyta</taxon>
        <taxon>Magnoliopsida</taxon>
        <taxon>Liliopsida</taxon>
        <taxon>Asparagales</taxon>
        <taxon>Orchidaceae</taxon>
        <taxon>Vanilloideae</taxon>
        <taxon>Vanilleae</taxon>
        <taxon>Vanilla</taxon>
    </lineage>
</organism>
<dbReference type="OrthoDB" id="673206at2759"/>
<accession>A0A835PRH5</accession>
<evidence type="ECO:0000259" key="7">
    <source>
        <dbReference type="PROSITE" id="PS51795"/>
    </source>
</evidence>
<dbReference type="AlphaFoldDB" id="A0A835PRH5"/>
<keyword evidence="3" id="KW-0963">Cytoplasm</keyword>
<dbReference type="GO" id="GO:0046872">
    <property type="term" value="F:metal ion binding"/>
    <property type="evidence" value="ECO:0007669"/>
    <property type="project" value="UniProtKB-KW"/>
</dbReference>
<evidence type="ECO:0000313" key="9">
    <source>
        <dbReference type="Proteomes" id="UP000639772"/>
    </source>
</evidence>
<evidence type="ECO:0000256" key="6">
    <source>
        <dbReference type="SAM" id="MobiDB-lite"/>
    </source>
</evidence>
<evidence type="ECO:0000256" key="1">
    <source>
        <dbReference type="ARBA" id="ARBA00004496"/>
    </source>
</evidence>
<dbReference type="InterPro" id="IPR007650">
    <property type="entry name" value="Zf-FLZ_dom"/>
</dbReference>
<sequence>MELAFPSVLSPPPQPPQPPTPQPQLLHLDLPPPPSTRKLSLWFDDDEEAAPVEGETEENFLDECRICGRRLGAGREAYMYGGEEAFCSEDCRLERMDMDAAVEGS</sequence>
<feature type="compositionally biased region" description="Pro residues" evidence="6">
    <location>
        <begin position="9"/>
        <end position="22"/>
    </location>
</feature>
<dbReference type="Proteomes" id="UP000639772">
    <property type="component" value="Chromosome 12"/>
</dbReference>
<proteinExistence type="inferred from homology"/>
<evidence type="ECO:0000256" key="5">
    <source>
        <dbReference type="PROSITE-ProRule" id="PRU01131"/>
    </source>
</evidence>
<evidence type="ECO:0000256" key="2">
    <source>
        <dbReference type="ARBA" id="ARBA00009374"/>
    </source>
</evidence>
<evidence type="ECO:0000256" key="3">
    <source>
        <dbReference type="ARBA" id="ARBA00022490"/>
    </source>
</evidence>